<feature type="transmembrane region" description="Helical" evidence="2">
    <location>
        <begin position="319"/>
        <end position="340"/>
    </location>
</feature>
<proteinExistence type="predicted"/>
<comment type="caution">
    <text evidence="4">The sequence shown here is derived from an EMBL/GenBank/DDBJ whole genome shotgun (WGS) entry which is preliminary data.</text>
</comment>
<dbReference type="EMBL" id="JAAGWG010000004">
    <property type="protein sequence ID" value="NEK84931.1"/>
    <property type="molecule type" value="Genomic_DNA"/>
</dbReference>
<evidence type="ECO:0000256" key="1">
    <source>
        <dbReference type="SAM" id="MobiDB-lite"/>
    </source>
</evidence>
<evidence type="ECO:0000313" key="4">
    <source>
        <dbReference type="EMBL" id="NEK84931.1"/>
    </source>
</evidence>
<evidence type="ECO:0000313" key="5">
    <source>
        <dbReference type="Proteomes" id="UP000479241"/>
    </source>
</evidence>
<feature type="chain" id="PRO_5027049307" evidence="3">
    <location>
        <begin position="38"/>
        <end position="350"/>
    </location>
</feature>
<feature type="compositionally biased region" description="Pro residues" evidence="1">
    <location>
        <begin position="201"/>
        <end position="218"/>
    </location>
</feature>
<gene>
    <name evidence="4" type="ORF">GCU60_04020</name>
</gene>
<dbReference type="Proteomes" id="UP000479241">
    <property type="component" value="Unassembled WGS sequence"/>
</dbReference>
<feature type="signal peptide" evidence="3">
    <location>
        <begin position="1"/>
        <end position="37"/>
    </location>
</feature>
<keyword evidence="2" id="KW-0472">Membrane</keyword>
<keyword evidence="2" id="KW-1133">Transmembrane helix</keyword>
<accession>A0A6L9W0B1</accession>
<organism evidence="4 5">
    <name type="scientific">Blastococcus saxobsidens</name>
    <dbReference type="NCBI Taxonomy" id="138336"/>
    <lineage>
        <taxon>Bacteria</taxon>
        <taxon>Bacillati</taxon>
        <taxon>Actinomycetota</taxon>
        <taxon>Actinomycetes</taxon>
        <taxon>Geodermatophilales</taxon>
        <taxon>Geodermatophilaceae</taxon>
        <taxon>Blastococcus</taxon>
    </lineage>
</organism>
<dbReference type="AlphaFoldDB" id="A0A6L9W0B1"/>
<keyword evidence="2" id="KW-0812">Transmembrane</keyword>
<evidence type="ECO:0000256" key="2">
    <source>
        <dbReference type="SAM" id="Phobius"/>
    </source>
</evidence>
<dbReference type="RefSeq" id="WP_163202433.1">
    <property type="nucleotide sequence ID" value="NZ_JAAGWG010000004.1"/>
</dbReference>
<name>A0A6L9W0B1_9ACTN</name>
<evidence type="ECO:0000256" key="3">
    <source>
        <dbReference type="SAM" id="SignalP"/>
    </source>
</evidence>
<keyword evidence="3" id="KW-0732">Signal</keyword>
<sequence>MATGRIRRTARRGLGLALVAWLGVAASSILLAPGAAAAPTATIEIRNVTPPVASVDSGGTVTFVNKIPAENRGGISIPLPLGTISVGATVYTDVSLSFFGQQRNLQPEQSASWKFTAPATTGMITYTYRVVPQAQLPLGVSLQQVVDRVLGSLPALPAPTPYIVQTIAPDLPNLPSVGVPQLPQVNVPVPQLTNPIDPRDPVVPPTDGPAPAPAPEEGPAPDVADVGNAYEYPLGGGLEMGPGLRSAIAAFDPARFGAASGGFAAADRAGAGTGSGSGGVAGSYDGASVPVFGQLAGLDGTTLDEESAETVSASEARPVTLPAAALAAVVALAAVTAALVRTHQAAREDR</sequence>
<reference evidence="4 5" key="1">
    <citation type="submission" date="2019-12" db="EMBL/GenBank/DDBJ databases">
        <title>the WGS of Blastococcus saxobsidens 67B17.</title>
        <authorList>
            <person name="Jiang Z."/>
        </authorList>
    </citation>
    <scope>NUCLEOTIDE SEQUENCE [LARGE SCALE GENOMIC DNA]</scope>
    <source>
        <strain evidence="4 5">67B17</strain>
    </source>
</reference>
<protein>
    <submittedName>
        <fullName evidence="4">Uncharacterized protein</fullName>
    </submittedName>
</protein>
<feature type="region of interest" description="Disordered" evidence="1">
    <location>
        <begin position="192"/>
        <end position="227"/>
    </location>
</feature>